<protein>
    <submittedName>
        <fullName evidence="1">Uncharacterized protein</fullName>
    </submittedName>
</protein>
<reference evidence="1" key="1">
    <citation type="submission" date="2018-05" db="EMBL/GenBank/DDBJ databases">
        <authorList>
            <person name="Lanie J.A."/>
            <person name="Ng W.-L."/>
            <person name="Kazmierczak K.M."/>
            <person name="Andrzejewski T.M."/>
            <person name="Davidsen T.M."/>
            <person name="Wayne K.J."/>
            <person name="Tettelin H."/>
            <person name="Glass J.I."/>
            <person name="Rusch D."/>
            <person name="Podicherti R."/>
            <person name="Tsui H.-C.T."/>
            <person name="Winkler M.E."/>
        </authorList>
    </citation>
    <scope>NUCLEOTIDE SEQUENCE</scope>
</reference>
<dbReference type="EMBL" id="UINC01169130">
    <property type="protein sequence ID" value="SVD72516.1"/>
    <property type="molecule type" value="Genomic_DNA"/>
</dbReference>
<proteinExistence type="predicted"/>
<name>A0A382XN73_9ZZZZ</name>
<organism evidence="1">
    <name type="scientific">marine metagenome</name>
    <dbReference type="NCBI Taxonomy" id="408172"/>
    <lineage>
        <taxon>unclassified sequences</taxon>
        <taxon>metagenomes</taxon>
        <taxon>ecological metagenomes</taxon>
    </lineage>
</organism>
<gene>
    <name evidence="1" type="ORF">METZ01_LOCUS425370</name>
</gene>
<evidence type="ECO:0000313" key="1">
    <source>
        <dbReference type="EMBL" id="SVD72516.1"/>
    </source>
</evidence>
<sequence>MTQCDSCFEHYQCGKKQDHKGNHIWKTNEDGGLFEWHSPKYVIQLLKMEWKDHE</sequence>
<dbReference type="AlphaFoldDB" id="A0A382XN73"/>
<accession>A0A382XN73</accession>